<gene>
    <name evidence="1" type="ORF">MLD38_040136</name>
</gene>
<comment type="caution">
    <text evidence="1">The sequence shown here is derived from an EMBL/GenBank/DDBJ whole genome shotgun (WGS) entry which is preliminary data.</text>
</comment>
<sequence>MGFKGIGAVLFKQAPPVSLLPATSRSLCEMLTEERVHSTEFIIARWDSEGHLFPERREEVRQHVVSLEELQDLMRHLVKEDPHSELLVRAQILTEDSMKRLAKEFRRLLSAGLRLGLDIDESVHGYSSSPSTPDRSRFSVQSDDDWEVNDSGLEDCDRQGMAIELSDLRTIADSMISLGYAKECISSYKIVRKWVVEKDLYAEGLERPVIPSQIQKMDWKVLDAKIKRWLNAVNVAVKTVFPRERIWCEALFPSSESRWRSCFAYITKDIVLTLFEFAAAVSRVKKSPEKIFRMLDMYEAVADLWLEIETTFSSDSKSTVQSRAADSLIKLGEAVRLTLVDFEMAIQKDSSKLTVQGGGVHPLTSYVMNYLVFLGDYSESLADILADWPLELHGSSPEPLSNQVSDVSEECGGTPSAITTRLAWLILVLLCKLDTKAQLYEDVALSYLFLANNHQYIVAKVSNTTLRHVTGGEWITNHESKARGCAIKYERIGWAKVLSSLQERRKAGIVEFNAAFKETFLRQASWVAPNQKLREEIRASLAGKLLPANRRMHEARSPGADRVCP</sequence>
<keyword evidence="2" id="KW-1185">Reference proteome</keyword>
<protein>
    <submittedName>
        <fullName evidence="1">Uncharacterized protein</fullName>
    </submittedName>
</protein>
<name>A0ACB9L5H3_9MYRT</name>
<reference evidence="2" key="1">
    <citation type="journal article" date="2023" name="Front. Plant Sci.">
        <title>Chromosomal-level genome assembly of Melastoma candidum provides insights into trichome evolution.</title>
        <authorList>
            <person name="Zhong Y."/>
            <person name="Wu W."/>
            <person name="Sun C."/>
            <person name="Zou P."/>
            <person name="Liu Y."/>
            <person name="Dai S."/>
            <person name="Zhou R."/>
        </authorList>
    </citation>
    <scope>NUCLEOTIDE SEQUENCE [LARGE SCALE GENOMIC DNA]</scope>
</reference>
<evidence type="ECO:0000313" key="2">
    <source>
        <dbReference type="Proteomes" id="UP001057402"/>
    </source>
</evidence>
<dbReference type="Proteomes" id="UP001057402">
    <property type="component" value="Chromosome 12"/>
</dbReference>
<organism evidence="1 2">
    <name type="scientific">Melastoma candidum</name>
    <dbReference type="NCBI Taxonomy" id="119954"/>
    <lineage>
        <taxon>Eukaryota</taxon>
        <taxon>Viridiplantae</taxon>
        <taxon>Streptophyta</taxon>
        <taxon>Embryophyta</taxon>
        <taxon>Tracheophyta</taxon>
        <taxon>Spermatophyta</taxon>
        <taxon>Magnoliopsida</taxon>
        <taxon>eudicotyledons</taxon>
        <taxon>Gunneridae</taxon>
        <taxon>Pentapetalae</taxon>
        <taxon>rosids</taxon>
        <taxon>malvids</taxon>
        <taxon>Myrtales</taxon>
        <taxon>Melastomataceae</taxon>
        <taxon>Melastomatoideae</taxon>
        <taxon>Melastomateae</taxon>
        <taxon>Melastoma</taxon>
    </lineage>
</organism>
<evidence type="ECO:0000313" key="1">
    <source>
        <dbReference type="EMBL" id="KAI4304658.1"/>
    </source>
</evidence>
<accession>A0ACB9L5H3</accession>
<proteinExistence type="predicted"/>
<dbReference type="EMBL" id="CM042891">
    <property type="protein sequence ID" value="KAI4304658.1"/>
    <property type="molecule type" value="Genomic_DNA"/>
</dbReference>